<comment type="subcellular location">
    <subcellularLocation>
        <location evidence="2">Cell membrane</location>
        <topology evidence="2">Multi-pass membrane protein</topology>
    </subcellularLocation>
</comment>
<dbReference type="GO" id="GO:0005886">
    <property type="term" value="C:plasma membrane"/>
    <property type="evidence" value="ECO:0007669"/>
    <property type="project" value="UniProtKB-SubCell"/>
</dbReference>
<dbReference type="EMBL" id="JENJ01000038">
    <property type="protein sequence ID" value="KGM95522.1"/>
    <property type="molecule type" value="Genomic_DNA"/>
</dbReference>
<evidence type="ECO:0000256" key="1">
    <source>
        <dbReference type="ARBA" id="ARBA00010692"/>
    </source>
</evidence>
<dbReference type="Proteomes" id="UP000030012">
    <property type="component" value="Unassembled WGS sequence"/>
</dbReference>
<dbReference type="Pfam" id="PF02632">
    <property type="entry name" value="BioY"/>
    <property type="match status" value="1"/>
</dbReference>
<dbReference type="PIRSF" id="PIRSF016661">
    <property type="entry name" value="BioY"/>
    <property type="match status" value="1"/>
</dbReference>
<comment type="similarity">
    <text evidence="1 2">Belongs to the BioY family.</text>
</comment>
<feature type="transmembrane region" description="Helical" evidence="3">
    <location>
        <begin position="145"/>
        <end position="169"/>
    </location>
</feature>
<dbReference type="RefSeq" id="WP_039255711.1">
    <property type="nucleotide sequence ID" value="NZ_JENJ01000038.1"/>
</dbReference>
<keyword evidence="2" id="KW-1003">Cell membrane</keyword>
<dbReference type="PANTHER" id="PTHR34295">
    <property type="entry name" value="BIOTIN TRANSPORTER BIOY"/>
    <property type="match status" value="1"/>
</dbReference>
<proteinExistence type="inferred from homology"/>
<keyword evidence="2" id="KW-0813">Transport</keyword>
<protein>
    <recommendedName>
        <fullName evidence="2">Biotin transporter</fullName>
    </recommendedName>
</protein>
<dbReference type="OrthoDB" id="9803495at2"/>
<keyword evidence="3" id="KW-0812">Transmembrane</keyword>
<gene>
    <name evidence="4" type="ORF">Z968_08950</name>
</gene>
<evidence type="ECO:0000256" key="3">
    <source>
        <dbReference type="SAM" id="Phobius"/>
    </source>
</evidence>
<keyword evidence="2 3" id="KW-0472">Membrane</keyword>
<dbReference type="PANTHER" id="PTHR34295:SF1">
    <property type="entry name" value="BIOTIN TRANSPORTER BIOY"/>
    <property type="match status" value="1"/>
</dbReference>
<dbReference type="AlphaFoldDB" id="A0A0A0I3Y1"/>
<keyword evidence="3" id="KW-1133">Transmembrane helix</keyword>
<dbReference type="GO" id="GO:0015225">
    <property type="term" value="F:biotin transmembrane transporter activity"/>
    <property type="evidence" value="ECO:0007669"/>
    <property type="project" value="UniProtKB-UniRule"/>
</dbReference>
<feature type="transmembrane region" description="Helical" evidence="3">
    <location>
        <begin position="29"/>
        <end position="47"/>
    </location>
</feature>
<evidence type="ECO:0000256" key="2">
    <source>
        <dbReference type="PIRNR" id="PIRNR016661"/>
    </source>
</evidence>
<evidence type="ECO:0000313" key="4">
    <source>
        <dbReference type="EMBL" id="KGM95522.1"/>
    </source>
</evidence>
<feature type="transmembrane region" description="Helical" evidence="3">
    <location>
        <begin position="54"/>
        <end position="76"/>
    </location>
</feature>
<feature type="transmembrane region" description="Helical" evidence="3">
    <location>
        <begin position="82"/>
        <end position="98"/>
    </location>
</feature>
<organism evidence="4 5">
    <name type="scientific">Clostridium novyi A str. 4552</name>
    <dbReference type="NCBI Taxonomy" id="1444289"/>
    <lineage>
        <taxon>Bacteria</taxon>
        <taxon>Bacillati</taxon>
        <taxon>Bacillota</taxon>
        <taxon>Clostridia</taxon>
        <taxon>Eubacteriales</taxon>
        <taxon>Clostridiaceae</taxon>
        <taxon>Clostridium</taxon>
    </lineage>
</organism>
<evidence type="ECO:0000313" key="5">
    <source>
        <dbReference type="Proteomes" id="UP000030012"/>
    </source>
</evidence>
<sequence length="180" mass="19468">MKTKDLVLVSIFAALTAIGAFIKIPIPNVPFTLQFLFCAFAGMLLGAKLGALSQILYVAMGLLGIPIFTEGGGLMYVVKPTFGYLIGFIVGAYLIGFISERIKELTFIKALGTTLAGLFFVYLFGVIHFYLIMNLYLGKTTSIGYVVYWGALVCIGGDLLLSIIIAFISKKALKGLKVMI</sequence>
<reference evidence="4 5" key="1">
    <citation type="submission" date="2014-01" db="EMBL/GenBank/DDBJ databases">
        <title>Plasmidome dynamics in the species complex Clostridium novyi sensu lato converts strains of independent lineages into distinctly different pathogens.</title>
        <authorList>
            <person name="Skarin H."/>
            <person name="Segerman B."/>
        </authorList>
    </citation>
    <scope>NUCLEOTIDE SEQUENCE [LARGE SCALE GENOMIC DNA]</scope>
    <source>
        <strain evidence="4 5">4552</strain>
    </source>
</reference>
<feature type="transmembrane region" description="Helical" evidence="3">
    <location>
        <begin position="110"/>
        <end position="133"/>
    </location>
</feature>
<name>A0A0A0I3Y1_CLONO</name>
<dbReference type="Gene3D" id="1.10.1760.20">
    <property type="match status" value="1"/>
</dbReference>
<accession>A0A0A0I3Y1</accession>
<comment type="caution">
    <text evidence="4">The sequence shown here is derived from an EMBL/GenBank/DDBJ whole genome shotgun (WGS) entry which is preliminary data.</text>
</comment>
<dbReference type="InterPro" id="IPR003784">
    <property type="entry name" value="BioY"/>
</dbReference>